<dbReference type="EMBL" id="NQWI01000036">
    <property type="protein sequence ID" value="PDW03233.1"/>
    <property type="molecule type" value="Genomic_DNA"/>
</dbReference>
<dbReference type="InterPro" id="IPR050256">
    <property type="entry name" value="Glycosyltransferase_2"/>
</dbReference>
<keyword evidence="7 8" id="KW-0472">Membrane</keyword>
<dbReference type="Pfam" id="PF00535">
    <property type="entry name" value="Glycos_transf_2"/>
    <property type="match status" value="1"/>
</dbReference>
<reference evidence="11" key="1">
    <citation type="submission" date="2017-08" db="EMBL/GenBank/DDBJ databases">
        <authorList>
            <person name="Grouzdev D.S."/>
            <person name="Gaisin V.A."/>
            <person name="Rysina M.S."/>
            <person name="Gorlenko V.M."/>
        </authorList>
    </citation>
    <scope>NUCLEOTIDE SEQUENCE [LARGE SCALE GENOMIC DNA]</scope>
    <source>
        <strain evidence="11">Kir15-3F</strain>
    </source>
</reference>
<organism evidence="10 11">
    <name type="scientific">Candidatus Viridilinea mediisalina</name>
    <dbReference type="NCBI Taxonomy" id="2024553"/>
    <lineage>
        <taxon>Bacteria</taxon>
        <taxon>Bacillati</taxon>
        <taxon>Chloroflexota</taxon>
        <taxon>Chloroflexia</taxon>
        <taxon>Chloroflexales</taxon>
        <taxon>Chloroflexineae</taxon>
        <taxon>Oscillochloridaceae</taxon>
        <taxon>Candidatus Viridilinea</taxon>
    </lineage>
</organism>
<dbReference type="GO" id="GO:0099621">
    <property type="term" value="F:undecaprenyl-phosphate 4-deoxy-4-formamido-L-arabinose transferase activity"/>
    <property type="evidence" value="ECO:0007669"/>
    <property type="project" value="TreeGrafter"/>
</dbReference>
<dbReference type="CDD" id="cd04187">
    <property type="entry name" value="DPM1_like_bac"/>
    <property type="match status" value="1"/>
</dbReference>
<dbReference type="GO" id="GO:0005886">
    <property type="term" value="C:plasma membrane"/>
    <property type="evidence" value="ECO:0007669"/>
    <property type="project" value="TreeGrafter"/>
</dbReference>
<evidence type="ECO:0000256" key="5">
    <source>
        <dbReference type="ARBA" id="ARBA00022985"/>
    </source>
</evidence>
<feature type="transmembrane region" description="Helical" evidence="8">
    <location>
        <begin position="281"/>
        <end position="302"/>
    </location>
</feature>
<name>A0A2A6RJV7_9CHLR</name>
<evidence type="ECO:0000259" key="9">
    <source>
        <dbReference type="Pfam" id="PF00535"/>
    </source>
</evidence>
<feature type="transmembrane region" description="Helical" evidence="8">
    <location>
        <begin position="247"/>
        <end position="269"/>
    </location>
</feature>
<dbReference type="RefSeq" id="WP_097643953.1">
    <property type="nucleotide sequence ID" value="NZ_NQWI01000036.1"/>
</dbReference>
<keyword evidence="3 10" id="KW-0808">Transferase</keyword>
<dbReference type="AlphaFoldDB" id="A0A2A6RJV7"/>
<evidence type="ECO:0000256" key="7">
    <source>
        <dbReference type="ARBA" id="ARBA00023136"/>
    </source>
</evidence>
<evidence type="ECO:0000256" key="2">
    <source>
        <dbReference type="ARBA" id="ARBA00022676"/>
    </source>
</evidence>
<dbReference type="PANTHER" id="PTHR48090">
    <property type="entry name" value="UNDECAPRENYL-PHOSPHATE 4-DEOXY-4-FORMAMIDO-L-ARABINOSE TRANSFERASE-RELATED"/>
    <property type="match status" value="1"/>
</dbReference>
<dbReference type="PANTHER" id="PTHR48090:SF3">
    <property type="entry name" value="UNDECAPRENYL-PHOSPHATE 4-DEOXY-4-FORMAMIDO-L-ARABINOSE TRANSFERASE"/>
    <property type="match status" value="1"/>
</dbReference>
<evidence type="ECO:0000256" key="6">
    <source>
        <dbReference type="ARBA" id="ARBA00022989"/>
    </source>
</evidence>
<evidence type="ECO:0000313" key="11">
    <source>
        <dbReference type="Proteomes" id="UP000220527"/>
    </source>
</evidence>
<dbReference type="InterPro" id="IPR029044">
    <property type="entry name" value="Nucleotide-diphossugar_trans"/>
</dbReference>
<dbReference type="InterPro" id="IPR001173">
    <property type="entry name" value="Glyco_trans_2-like"/>
</dbReference>
<accession>A0A2A6RJV7</accession>
<evidence type="ECO:0000256" key="1">
    <source>
        <dbReference type="ARBA" id="ARBA00022475"/>
    </source>
</evidence>
<dbReference type="Gene3D" id="3.90.550.10">
    <property type="entry name" value="Spore Coat Polysaccharide Biosynthesis Protein SpsA, Chain A"/>
    <property type="match status" value="1"/>
</dbReference>
<keyword evidence="5" id="KW-0448">Lipopolysaccharide biosynthesis</keyword>
<keyword evidence="11" id="KW-1185">Reference proteome</keyword>
<keyword evidence="2" id="KW-0328">Glycosyltransferase</keyword>
<dbReference type="Proteomes" id="UP000220527">
    <property type="component" value="Unassembled WGS sequence"/>
</dbReference>
<feature type="domain" description="Glycosyltransferase 2-like" evidence="9">
    <location>
        <begin position="18"/>
        <end position="174"/>
    </location>
</feature>
<dbReference type="OrthoDB" id="9807778at2"/>
<protein>
    <submittedName>
        <fullName evidence="10">Glycosyltransferase</fullName>
    </submittedName>
</protein>
<keyword evidence="6 8" id="KW-1133">Transmembrane helix</keyword>
<evidence type="ECO:0000256" key="4">
    <source>
        <dbReference type="ARBA" id="ARBA00022692"/>
    </source>
</evidence>
<dbReference type="GO" id="GO:0009103">
    <property type="term" value="P:lipopolysaccharide biosynthetic process"/>
    <property type="evidence" value="ECO:0007669"/>
    <property type="project" value="UniProtKB-KW"/>
</dbReference>
<keyword evidence="1" id="KW-1003">Cell membrane</keyword>
<keyword evidence="4 8" id="KW-0812">Transmembrane</keyword>
<evidence type="ECO:0000313" key="10">
    <source>
        <dbReference type="EMBL" id="PDW03233.1"/>
    </source>
</evidence>
<proteinExistence type="predicted"/>
<gene>
    <name evidence="10" type="ORF">CJ255_09950</name>
</gene>
<evidence type="ECO:0000256" key="3">
    <source>
        <dbReference type="ARBA" id="ARBA00022679"/>
    </source>
</evidence>
<comment type="caution">
    <text evidence="10">The sequence shown here is derived from an EMBL/GenBank/DDBJ whole genome shotgun (WGS) entry which is preliminary data.</text>
</comment>
<evidence type="ECO:0000256" key="8">
    <source>
        <dbReference type="SAM" id="Phobius"/>
    </source>
</evidence>
<dbReference type="SUPFAM" id="SSF53448">
    <property type="entry name" value="Nucleotide-diphospho-sugar transferases"/>
    <property type="match status" value="1"/>
</dbReference>
<sequence>MLAQTNLPQVAHGAPYLSVVVPIYNEEESIPHLYTRLQEALDELAKPYEVLAIDDGSRDQSFHLLRELAQQDGRWRVVRFRRNFGQTAGFAAGFARARGEWVVTIDADLQNDPRDIRMLLAKAEEGFDVVSGWRAKRQDPFLNRRLPSQLANGLISWATGVRLHDYGCSLKVYRAAVVKQIELYGELHRFIPAIASWQGVEVAELPVNHEARKYGTSKYGIGRTTRVVLDLITVRFLLSYSTRPMQVFGAVGLLFSGLGGALLAYLAYIRLFMGSPLADRPLLLLAVLLVVLGVQLLGMGLLGELVTRVYYEGRQRPIYVVREELNIE</sequence>